<proteinExistence type="predicted"/>
<evidence type="ECO:0000313" key="1">
    <source>
        <dbReference type="EMBL" id="GAD18686.1"/>
    </source>
</evidence>
<name>T1D0E0_9HELI</name>
<gene>
    <name evidence="1" type="ORF">HFN_2098</name>
</gene>
<dbReference type="STRING" id="1325130.HFN_2098"/>
<dbReference type="Proteomes" id="UP000018143">
    <property type="component" value="Unassembled WGS sequence"/>
</dbReference>
<dbReference type="EMBL" id="BASD01000009">
    <property type="protein sequence ID" value="GAD18686.1"/>
    <property type="molecule type" value="Genomic_DNA"/>
</dbReference>
<comment type="caution">
    <text evidence="1">The sequence shown here is derived from an EMBL/GenBank/DDBJ whole genome shotgun (WGS) entry which is preliminary data.</text>
</comment>
<evidence type="ECO:0000313" key="2">
    <source>
        <dbReference type="Proteomes" id="UP000018143"/>
    </source>
</evidence>
<reference evidence="1 2" key="1">
    <citation type="journal article" date="2013" name="Genome Announc.">
        <title>Draft Genome Sequence of Helicobacter fennelliae Strain MRY12-0050, Isolated from a Bacteremia Patient.</title>
        <authorList>
            <person name="Rimbara E."/>
            <person name="Matsui M."/>
            <person name="Mori S."/>
            <person name="Suzuki S."/>
            <person name="Suzuki M."/>
            <person name="Kim H."/>
            <person name="Sekizuka T."/>
            <person name="Kuroda M."/>
            <person name="Shibayama K."/>
        </authorList>
    </citation>
    <scope>NUCLEOTIDE SEQUENCE [LARGE SCALE GENOMIC DNA]</scope>
    <source>
        <strain evidence="1 2">MRY12-0050</strain>
    </source>
</reference>
<dbReference type="AlphaFoldDB" id="T1D0E0"/>
<organism evidence="1 2">
    <name type="scientific">Helicobacter fennelliae MRY12-0050</name>
    <dbReference type="NCBI Taxonomy" id="1325130"/>
    <lineage>
        <taxon>Bacteria</taxon>
        <taxon>Pseudomonadati</taxon>
        <taxon>Campylobacterota</taxon>
        <taxon>Epsilonproteobacteria</taxon>
        <taxon>Campylobacterales</taxon>
        <taxon>Helicobacteraceae</taxon>
        <taxon>Helicobacter</taxon>
    </lineage>
</organism>
<keyword evidence="2" id="KW-1185">Reference proteome</keyword>
<dbReference type="RefSeq" id="WP_023947482.1">
    <property type="nucleotide sequence ID" value="NZ_BASD01000009.1"/>
</dbReference>
<accession>T1D0E0</accession>
<sequence>MTKCIAFWSVCVWALFVGFSTLKAWDFVYGVWIVDSEAIYFLSDSQQHKNQSHKSALYFAQSSVCFL</sequence>
<protein>
    <submittedName>
        <fullName evidence="1">Uncharacterized protein</fullName>
    </submittedName>
</protein>